<sequence length="1615" mass="185442">MDSSALQIDKTVRLFTYLRELSLLKTPLIRDIQNYENYVFLNEIPDDKDCISPLTSAAKDIWIEIKKPVRPEFPSIPISLSDWISPSYKPENIDPEPSLLDRITNPDYEDDEISDNEVQYLYLNDNPDIQQKFESYMSDQWQPWRQEYIRYEKIQSIYTKLFSVYQKQKKLGEQYELIACAGLLNWKAPDDQLVHRHILTTSCSFEFDSNNGLIRVLPTSEGVKAELEQDMLELENRLDNTALKPIQDILEELQMDFWNKELIDSICRSFVFSLSANGTYKEAELNNKKDSPKQPDILYSPALILRKKTEKGFQQACTKIIENVKESAEAIPFGIKRIFEEMDDYQDSAGLSAERSATFEMKDQTVYFPLEANDEQRKIISNLETRNGVLVQGPPGTGKSHTIANLISHLLSSGQRVLITSETARALKVLKDKIPSDLQDLCVSLLGADTKSFKDLEKVVQIISNNRDTWDSDFVQSEITRLTAQLKSLKEKEASTRHQLRSIREKDTFEHHFLNGAYKGTAQTIADQIRRERDRYSWLRDTLAMDAQCPLSQAELTELLNLLQVLDDNVQEQIQSSFPPVEVLENEEVFTQNANREKVILDELKEYGQVHSDEYNQLSILTSEKRESLSQTLHELSAVYTGLNRLNGEWVFTALDDLENSKFRPWEEFYNQMIQSIGSVKDLAAKHSLAEIHGIGETPLSQLFADVSMLHAHLKEGKSMGLPMMRPKAVKDAWYIVKDVRIDGRKCDTLESVSLLEETVRVDHTLKKMEMMILDHLKVQMTPAQSRSLNVVNIEDIIEPFKLLLAAKDHIDQIKQEYNDIPFILDHPLREKNVTAILSLLKAISLNEELKAIRDIFQQLIEKVQRSVDQNEKHVLVDQLINAVLNRDIVNYKDSITKVNELDQYGKMSLRCDKLLQRLKAILPQVYADLLHSFDAQTWTERFTVLENTMNWAKVNSWLIHFSKSSEAELLKDLNELEAQIHKTITQLGAHKAWYSTLSTMTEGQRQHLLAWTTSMRKVGKGTGKNAHVHLRDAQKHMSECRDAIPAWIMPLYRVFETFDVKPNLFDVVIIDEASQSGPDAVILQYIAKKLIVVGDDKQISPEYVGIKREDIQYLRSQYLNDFKLADMLDIENSFFDLANVLFGGRITLREHFRCMPEIIEFSNRISYTNTPLIPLRQYPPNRLEPIRTVHVPNGYREGAGSKVYNQPEAESIVSQIKACIKNPLYKDKSIGVISLQSEGQAQLIERLLVDEIGTEEIEKRNIICGDAYAFQGDERDIMFLSMVASPGQTAMRAVTTEKDKRRFNVAVSRAKDQLWLYHTPSVNDFRNKECLRYQLISYCENPAKEILESNRALCESDFERSVFDQITARGYRVIPQHEVANYRIDMVVEGDKGRIAVECDGDQWHGPDQYNYDMNRQRILERCGWKFWRVRGSDYYYDPEKALSSLWDTLKYYEIEPIGYEKETKSSITESEAATIEENESSSASFSDVDPIAAMEETKSSIAASMEEVITVVERIPATTIESATEENSTVINPVQDTVKAELSPKANLKQFLISKGLEVVDMRDKQGALWLIGGQELSSMIDDLRKDGIAFTYAYNGSKSTNRQPAWFTSYRD</sequence>
<feature type="coiled-coil region" evidence="1">
    <location>
        <begin position="472"/>
        <end position="506"/>
    </location>
</feature>
<feature type="domain" description="DNA2/NAM7 helicase-like C-terminal" evidence="3">
    <location>
        <begin position="1146"/>
        <end position="1317"/>
    </location>
</feature>
<dbReference type="Pfam" id="PF13087">
    <property type="entry name" value="AAA_12"/>
    <property type="match status" value="1"/>
</dbReference>
<feature type="domain" description="Restriction endonuclease type II-like" evidence="4">
    <location>
        <begin position="1359"/>
        <end position="1451"/>
    </location>
</feature>
<dbReference type="Pfam" id="PF13086">
    <property type="entry name" value="AAA_11"/>
    <property type="match status" value="1"/>
</dbReference>
<dbReference type="SUPFAM" id="SSF52980">
    <property type="entry name" value="Restriction endonuclease-like"/>
    <property type="match status" value="1"/>
</dbReference>
<dbReference type="Gene3D" id="3.40.50.300">
    <property type="entry name" value="P-loop containing nucleotide triphosphate hydrolases"/>
    <property type="match status" value="3"/>
</dbReference>
<dbReference type="EMBL" id="WBOT01000005">
    <property type="protein sequence ID" value="KAB2331299.1"/>
    <property type="molecule type" value="Genomic_DNA"/>
</dbReference>
<keyword evidence="6" id="KW-1185">Reference proteome</keyword>
<dbReference type="RefSeq" id="WP_151574962.1">
    <property type="nucleotide sequence ID" value="NZ_WBOT01000005.1"/>
</dbReference>
<keyword evidence="1" id="KW-0175">Coiled coil</keyword>
<dbReference type="CDD" id="cd18808">
    <property type="entry name" value="SF1_C_Upf1"/>
    <property type="match status" value="1"/>
</dbReference>
<evidence type="ECO:0000259" key="3">
    <source>
        <dbReference type="Pfam" id="PF13087"/>
    </source>
</evidence>
<organism evidence="5 6">
    <name type="scientific">Bacillus mesophilum</name>
    <dbReference type="NCBI Taxonomy" id="1071718"/>
    <lineage>
        <taxon>Bacteria</taxon>
        <taxon>Bacillati</taxon>
        <taxon>Bacillota</taxon>
        <taxon>Bacilli</taxon>
        <taxon>Bacillales</taxon>
        <taxon>Bacillaceae</taxon>
        <taxon>Bacillus</taxon>
    </lineage>
</organism>
<dbReference type="InterPro" id="IPR011335">
    <property type="entry name" value="Restrct_endonuc-II-like"/>
</dbReference>
<gene>
    <name evidence="5" type="ORF">F7732_15720</name>
</gene>
<reference evidence="5 6" key="1">
    <citation type="journal article" date="2014" name="Arch. Microbiol.">
        <title>Bacillus mesophilum sp. nov., strain IITR-54T, a novel 4-chlorobiphenyl dechlorinating bacterium.</title>
        <authorList>
            <person name="Manickam N."/>
            <person name="Singh N.K."/>
            <person name="Bajaj A."/>
            <person name="Kumar R.M."/>
            <person name="Kaur G."/>
            <person name="Kaur N."/>
            <person name="Bala M."/>
            <person name="Kumar A."/>
            <person name="Mayilraj S."/>
        </authorList>
    </citation>
    <scope>NUCLEOTIDE SEQUENCE [LARGE SCALE GENOMIC DNA]</scope>
    <source>
        <strain evidence="5 6">IITR-54</strain>
    </source>
</reference>
<protein>
    <submittedName>
        <fullName evidence="5">AAA family ATPase</fullName>
    </submittedName>
</protein>
<dbReference type="InterPro" id="IPR049468">
    <property type="entry name" value="Restrct_endonuc-II-like_dom"/>
</dbReference>
<evidence type="ECO:0000256" key="1">
    <source>
        <dbReference type="SAM" id="Coils"/>
    </source>
</evidence>
<dbReference type="InterPro" id="IPR027417">
    <property type="entry name" value="P-loop_NTPase"/>
</dbReference>
<proteinExistence type="predicted"/>
<name>A0A7V7RJU8_9BACI</name>
<dbReference type="GO" id="GO:0004386">
    <property type="term" value="F:helicase activity"/>
    <property type="evidence" value="ECO:0007669"/>
    <property type="project" value="InterPro"/>
</dbReference>
<dbReference type="InterPro" id="IPR047187">
    <property type="entry name" value="SF1_C_Upf1"/>
</dbReference>
<feature type="domain" description="DNA2/NAM7 helicase helicase" evidence="2">
    <location>
        <begin position="372"/>
        <end position="534"/>
    </location>
</feature>
<dbReference type="Gene3D" id="3.40.960.10">
    <property type="entry name" value="VSR Endonuclease"/>
    <property type="match status" value="1"/>
</dbReference>
<dbReference type="PANTHER" id="PTHR10887:SF495">
    <property type="entry name" value="HELICASE SENATAXIN ISOFORM X1-RELATED"/>
    <property type="match status" value="1"/>
</dbReference>
<dbReference type="InterPro" id="IPR041679">
    <property type="entry name" value="DNA2/NAM7-like_C"/>
</dbReference>
<evidence type="ECO:0000259" key="2">
    <source>
        <dbReference type="Pfam" id="PF13086"/>
    </source>
</evidence>
<dbReference type="OrthoDB" id="9757917at2"/>
<dbReference type="Pfam" id="PF18741">
    <property type="entry name" value="MTES_1575"/>
    <property type="match status" value="1"/>
</dbReference>
<dbReference type="Proteomes" id="UP000441354">
    <property type="component" value="Unassembled WGS sequence"/>
</dbReference>
<evidence type="ECO:0000313" key="5">
    <source>
        <dbReference type="EMBL" id="KAB2331299.1"/>
    </source>
</evidence>
<accession>A0A7V7RJU8</accession>
<evidence type="ECO:0000259" key="4">
    <source>
        <dbReference type="Pfam" id="PF18741"/>
    </source>
</evidence>
<dbReference type="SUPFAM" id="SSF52540">
    <property type="entry name" value="P-loop containing nucleoside triphosphate hydrolases"/>
    <property type="match status" value="1"/>
</dbReference>
<evidence type="ECO:0000313" key="6">
    <source>
        <dbReference type="Proteomes" id="UP000441354"/>
    </source>
</evidence>
<dbReference type="InterPro" id="IPR045055">
    <property type="entry name" value="DNA2/NAM7-like"/>
</dbReference>
<comment type="caution">
    <text evidence="5">The sequence shown here is derived from an EMBL/GenBank/DDBJ whole genome shotgun (WGS) entry which is preliminary data.</text>
</comment>
<dbReference type="InterPro" id="IPR041677">
    <property type="entry name" value="DNA2/NAM7_AAA_11"/>
</dbReference>
<dbReference type="PANTHER" id="PTHR10887">
    <property type="entry name" value="DNA2/NAM7 HELICASE FAMILY"/>
    <property type="match status" value="1"/>
</dbReference>